<protein>
    <submittedName>
        <fullName evidence="1">Uncharacterized protein</fullName>
    </submittedName>
</protein>
<sequence length="71" mass="7511">MWPEVVLLIELVPGPGQCEPTAWWRKESEACAWGTLGRCGAVGRSRRSGPEVGLIRAAGYAVPATFGGARA</sequence>
<evidence type="ECO:0000313" key="1">
    <source>
        <dbReference type="EMBL" id="KAJ1150227.1"/>
    </source>
</evidence>
<dbReference type="AlphaFoldDB" id="A0AAV7RF50"/>
<reference evidence="1" key="1">
    <citation type="journal article" date="2022" name="bioRxiv">
        <title>Sequencing and chromosome-scale assembly of the giantPleurodeles waltlgenome.</title>
        <authorList>
            <person name="Brown T."/>
            <person name="Elewa A."/>
            <person name="Iarovenko S."/>
            <person name="Subramanian E."/>
            <person name="Araus A.J."/>
            <person name="Petzold A."/>
            <person name="Susuki M."/>
            <person name="Suzuki K.-i.T."/>
            <person name="Hayashi T."/>
            <person name="Toyoda A."/>
            <person name="Oliveira C."/>
            <person name="Osipova E."/>
            <person name="Leigh N.D."/>
            <person name="Simon A."/>
            <person name="Yun M.H."/>
        </authorList>
    </citation>
    <scope>NUCLEOTIDE SEQUENCE</scope>
    <source>
        <strain evidence="1">20211129_DDA</strain>
        <tissue evidence="1">Liver</tissue>
    </source>
</reference>
<dbReference type="EMBL" id="JANPWB010000009">
    <property type="protein sequence ID" value="KAJ1150227.1"/>
    <property type="molecule type" value="Genomic_DNA"/>
</dbReference>
<dbReference type="Proteomes" id="UP001066276">
    <property type="component" value="Chromosome 5"/>
</dbReference>
<comment type="caution">
    <text evidence="1">The sequence shown here is derived from an EMBL/GenBank/DDBJ whole genome shotgun (WGS) entry which is preliminary data.</text>
</comment>
<accession>A0AAV7RF50</accession>
<organism evidence="1 2">
    <name type="scientific">Pleurodeles waltl</name>
    <name type="common">Iberian ribbed newt</name>
    <dbReference type="NCBI Taxonomy" id="8319"/>
    <lineage>
        <taxon>Eukaryota</taxon>
        <taxon>Metazoa</taxon>
        <taxon>Chordata</taxon>
        <taxon>Craniata</taxon>
        <taxon>Vertebrata</taxon>
        <taxon>Euteleostomi</taxon>
        <taxon>Amphibia</taxon>
        <taxon>Batrachia</taxon>
        <taxon>Caudata</taxon>
        <taxon>Salamandroidea</taxon>
        <taxon>Salamandridae</taxon>
        <taxon>Pleurodelinae</taxon>
        <taxon>Pleurodeles</taxon>
    </lineage>
</organism>
<proteinExistence type="predicted"/>
<evidence type="ECO:0000313" key="2">
    <source>
        <dbReference type="Proteomes" id="UP001066276"/>
    </source>
</evidence>
<keyword evidence="2" id="KW-1185">Reference proteome</keyword>
<name>A0AAV7RF50_PLEWA</name>
<gene>
    <name evidence="1" type="ORF">NDU88_003022</name>
</gene>